<dbReference type="InParanoid" id="D4H3C9"/>
<evidence type="ECO:0000256" key="4">
    <source>
        <dbReference type="ARBA" id="ARBA00022714"/>
    </source>
</evidence>
<dbReference type="Gene3D" id="3.50.30.80">
    <property type="entry name" value="IlvD/EDD C-terminal domain-like"/>
    <property type="match status" value="1"/>
</dbReference>
<dbReference type="STRING" id="522772.Dacet_0414"/>
<comment type="cofactor">
    <cofactor evidence="15">
        <name>[2Fe-2S] cluster</name>
        <dbReference type="ChEBI" id="CHEBI:190135"/>
    </cofactor>
    <text evidence="15">Binds 1 [2Fe-2S] cluster per subunit. This cluster acts as a Lewis acid cofactor.</text>
</comment>
<feature type="binding site" description="via carbamate group" evidence="15">
    <location>
        <position position="121"/>
    </location>
    <ligand>
        <name>Mg(2+)</name>
        <dbReference type="ChEBI" id="CHEBI:18420"/>
    </ligand>
</feature>
<comment type="pathway">
    <text evidence="12 15">Amino-acid biosynthesis; L-valine biosynthesis; L-valine from pyruvate: step 3/4.</text>
</comment>
<dbReference type="SUPFAM" id="SSF52016">
    <property type="entry name" value="LeuD/IlvD-like"/>
    <property type="match status" value="1"/>
</dbReference>
<evidence type="ECO:0000256" key="13">
    <source>
        <dbReference type="ARBA" id="ARBA00029437"/>
    </source>
</evidence>
<comment type="caution">
    <text evidence="15">Lacks conserved residue(s) required for the propagation of feature annotation.</text>
</comment>
<dbReference type="UniPathway" id="UPA00047">
    <property type="reaction ID" value="UER00057"/>
</dbReference>
<evidence type="ECO:0000256" key="7">
    <source>
        <dbReference type="ARBA" id="ARBA00023004"/>
    </source>
</evidence>
<comment type="function">
    <text evidence="15">Functions in the biosynthesis of branched-chain amino acids. Catalyzes the dehydration of (2R,3R)-2,3-dihydroxy-3-methylpentanoate (2,3-dihydroxy-3-methylvalerate) into 2-oxo-3-methylpentanoate (2-oxo-3-methylvalerate) and of (2R)-2,3-dihydroxy-3-methylbutanoate (2,3-dihydroxyisovalerate) into 2-oxo-3-methylbutanoate (2-oxoisovalerate), the penultimate precursor to L-isoleucine and L-valine, respectively.</text>
</comment>
<protein>
    <recommendedName>
        <fullName evidence="14 15">Dihydroxy-acid dehydratase</fullName>
        <shortName evidence="15">DAD</shortName>
        <ecNumber evidence="14 15">4.2.1.9</ecNumber>
    </recommendedName>
</protein>
<feature type="binding site" evidence="15">
    <location>
        <position position="120"/>
    </location>
    <ligand>
        <name>Mg(2+)</name>
        <dbReference type="ChEBI" id="CHEBI:18420"/>
    </ligand>
</feature>
<feature type="modified residue" description="N6-carboxylysine" evidence="15">
    <location>
        <position position="121"/>
    </location>
</feature>
<evidence type="ECO:0000256" key="5">
    <source>
        <dbReference type="ARBA" id="ARBA00022723"/>
    </source>
</evidence>
<keyword evidence="8 15" id="KW-0411">Iron-sulfur</keyword>
<dbReference type="GO" id="GO:0009097">
    <property type="term" value="P:isoleucine biosynthetic process"/>
    <property type="evidence" value="ECO:0007669"/>
    <property type="project" value="UniProtKB-UniRule"/>
</dbReference>
<dbReference type="KEGG" id="dap:Dacet_0414"/>
<keyword evidence="3 15" id="KW-0028">Amino-acid biosynthesis</keyword>
<evidence type="ECO:0000256" key="12">
    <source>
        <dbReference type="ARBA" id="ARBA00029436"/>
    </source>
</evidence>
<dbReference type="InterPro" id="IPR000581">
    <property type="entry name" value="ILV_EDD_N"/>
</dbReference>
<dbReference type="NCBIfam" id="TIGR00110">
    <property type="entry name" value="ilvD"/>
    <property type="match status" value="1"/>
</dbReference>
<keyword evidence="9 15" id="KW-0456">Lyase</keyword>
<dbReference type="GO" id="GO:0051537">
    <property type="term" value="F:2 iron, 2 sulfur cluster binding"/>
    <property type="evidence" value="ECO:0007669"/>
    <property type="project" value="UniProtKB-UniRule"/>
</dbReference>
<dbReference type="PROSITE" id="PS00886">
    <property type="entry name" value="ILVD_EDD_1"/>
    <property type="match status" value="1"/>
</dbReference>
<dbReference type="PaxDb" id="522772-Dacet_0414"/>
<dbReference type="Proteomes" id="UP000002012">
    <property type="component" value="Chromosome"/>
</dbReference>
<keyword evidence="10 15" id="KW-0100">Branched-chain amino acid biosynthesis</keyword>
<keyword evidence="19" id="KW-1185">Reference proteome</keyword>
<dbReference type="InterPro" id="IPR037237">
    <property type="entry name" value="IlvD/EDD_N"/>
</dbReference>
<organism evidence="18 19">
    <name type="scientific">Denitrovibrio acetiphilus (strain DSM 12809 / NBRC 114555 / N2460)</name>
    <dbReference type="NCBI Taxonomy" id="522772"/>
    <lineage>
        <taxon>Bacteria</taxon>
        <taxon>Pseudomonadati</taxon>
        <taxon>Deferribacterota</taxon>
        <taxon>Deferribacteres</taxon>
        <taxon>Deferribacterales</taxon>
        <taxon>Geovibrionaceae</taxon>
        <taxon>Denitrovibrio</taxon>
    </lineage>
</organism>
<keyword evidence="6 15" id="KW-0460">Magnesium</keyword>
<dbReference type="GO" id="GO:0009099">
    <property type="term" value="P:L-valine biosynthetic process"/>
    <property type="evidence" value="ECO:0007669"/>
    <property type="project" value="UniProtKB-UniRule"/>
</dbReference>
<evidence type="ECO:0000256" key="3">
    <source>
        <dbReference type="ARBA" id="ARBA00022605"/>
    </source>
</evidence>
<evidence type="ECO:0000256" key="14">
    <source>
        <dbReference type="ARBA" id="ARBA00029490"/>
    </source>
</evidence>
<dbReference type="GO" id="GO:0004160">
    <property type="term" value="F:dihydroxy-acid dehydratase activity"/>
    <property type="evidence" value="ECO:0007669"/>
    <property type="project" value="UniProtKB-UniRule"/>
</dbReference>
<evidence type="ECO:0000256" key="15">
    <source>
        <dbReference type="HAMAP-Rule" id="MF_00012"/>
    </source>
</evidence>
<dbReference type="FunCoup" id="D4H3C9">
    <property type="interactions" value="444"/>
</dbReference>
<feature type="domain" description="Dihydroxy-acid/6-phosphogluconate dehydratase C-terminal" evidence="17">
    <location>
        <begin position="356"/>
        <end position="546"/>
    </location>
</feature>
<dbReference type="EMBL" id="CP001968">
    <property type="protein sequence ID" value="ADD67213.1"/>
    <property type="molecule type" value="Genomic_DNA"/>
</dbReference>
<dbReference type="eggNOG" id="COG0129">
    <property type="taxonomic scope" value="Bacteria"/>
</dbReference>
<accession>D4H3C9</accession>
<comment type="cofactor">
    <cofactor evidence="1 15">
        <name>Mg(2+)</name>
        <dbReference type="ChEBI" id="CHEBI:18420"/>
    </cofactor>
</comment>
<evidence type="ECO:0000256" key="10">
    <source>
        <dbReference type="ARBA" id="ARBA00023304"/>
    </source>
</evidence>
<gene>
    <name evidence="15" type="primary">ilvD</name>
    <name evidence="18" type="ordered locus">Dacet_0414</name>
</gene>
<dbReference type="AlphaFoldDB" id="D4H3C9"/>
<evidence type="ECO:0000256" key="11">
    <source>
        <dbReference type="ARBA" id="ARBA00029304"/>
    </source>
</evidence>
<dbReference type="PROSITE" id="PS00887">
    <property type="entry name" value="ILVD_EDD_2"/>
    <property type="match status" value="1"/>
</dbReference>
<name>D4H3C9_DENA2</name>
<comment type="pathway">
    <text evidence="13 15">Amino-acid biosynthesis; L-isoleucine biosynthesis; L-isoleucine from 2-oxobutanoate: step 3/4.</text>
</comment>
<reference evidence="18 19" key="1">
    <citation type="journal article" date="2010" name="Stand. Genomic Sci.">
        <title>Complete genome sequence of Denitrovibrio acetiphilus type strain (N2460).</title>
        <authorList>
            <person name="Kiss H."/>
            <person name="Lang E."/>
            <person name="Lapidus A."/>
            <person name="Copeland A."/>
            <person name="Nolan M."/>
            <person name="Glavina Del Rio T."/>
            <person name="Chen F."/>
            <person name="Lucas S."/>
            <person name="Tice H."/>
            <person name="Cheng J.F."/>
            <person name="Han C."/>
            <person name="Goodwin L."/>
            <person name="Pitluck S."/>
            <person name="Liolios K."/>
            <person name="Pati A."/>
            <person name="Ivanova N."/>
            <person name="Mavromatis K."/>
            <person name="Chen A."/>
            <person name="Palaniappan K."/>
            <person name="Land M."/>
            <person name="Hauser L."/>
            <person name="Chang Y.J."/>
            <person name="Jeffries C.D."/>
            <person name="Detter J.C."/>
            <person name="Brettin T."/>
            <person name="Spring S."/>
            <person name="Rohde M."/>
            <person name="Goker M."/>
            <person name="Woyke T."/>
            <person name="Bristow J."/>
            <person name="Eisen J.A."/>
            <person name="Markowitz V."/>
            <person name="Hugenholtz P."/>
            <person name="Kyrpides N.C."/>
            <person name="Klenk H.P."/>
        </authorList>
    </citation>
    <scope>NUCLEOTIDE SEQUENCE [LARGE SCALE GENOMIC DNA]</scope>
    <source>
        <strain evidence="19">DSM 12809 / NBRC 114555 / N2460</strain>
    </source>
</reference>
<comment type="catalytic activity">
    <reaction evidence="11">
        <text>(2R)-2,3-dihydroxy-3-methylbutanoate = 3-methyl-2-oxobutanoate + H2O</text>
        <dbReference type="Rhea" id="RHEA:24809"/>
        <dbReference type="ChEBI" id="CHEBI:11851"/>
        <dbReference type="ChEBI" id="CHEBI:15377"/>
        <dbReference type="ChEBI" id="CHEBI:49072"/>
        <dbReference type="EC" id="4.2.1.9"/>
    </reaction>
    <physiologicalReaction direction="left-to-right" evidence="11">
        <dbReference type="Rhea" id="RHEA:24810"/>
    </physiologicalReaction>
</comment>
<evidence type="ECO:0000256" key="6">
    <source>
        <dbReference type="ARBA" id="ARBA00022842"/>
    </source>
</evidence>
<comment type="catalytic activity">
    <reaction evidence="15">
        <text>(2R,3R)-2,3-dihydroxy-3-methylpentanoate = (S)-3-methyl-2-oxopentanoate + H2O</text>
        <dbReference type="Rhea" id="RHEA:27694"/>
        <dbReference type="ChEBI" id="CHEBI:15377"/>
        <dbReference type="ChEBI" id="CHEBI:35146"/>
        <dbReference type="ChEBI" id="CHEBI:49258"/>
        <dbReference type="EC" id="4.2.1.9"/>
    </reaction>
</comment>
<dbReference type="OrthoDB" id="9807077at2"/>
<dbReference type="EC" id="4.2.1.9" evidence="14 15"/>
<evidence type="ECO:0000259" key="17">
    <source>
        <dbReference type="Pfam" id="PF24877"/>
    </source>
</evidence>
<keyword evidence="7 15" id="KW-0408">Iron</keyword>
<proteinExistence type="inferred from homology"/>
<dbReference type="InterPro" id="IPR056740">
    <property type="entry name" value="ILV_EDD_C"/>
</dbReference>
<feature type="binding site" evidence="15">
    <location>
        <position position="440"/>
    </location>
    <ligand>
        <name>Mg(2+)</name>
        <dbReference type="ChEBI" id="CHEBI:18420"/>
    </ligand>
</feature>
<keyword evidence="5 15" id="KW-0479">Metal-binding</keyword>
<sequence>MRSDRVKEGLDRAPARSLMYGTGVPESSMKRAHIGICSSFTDLIPGHTGMRELERFIEKGVHTGGGHAFIFSVPGLCDGIAMGHKGMHYSLPSRDAIADMIECVVEAHALDGVVFLSNCDKITPGMLMAAARLDVPAISVTAGPMQSGVYRMQRRSFVRDTFEAMAKCRKGEIDEQEMSNLEQCSCPGQGACQGLYTANTMACLTEAMGMSLPGCGTGLAGSAKKKRIAFDSGVAICQLVEKGITARQIMNEKAFRNAVIMDMALGGSTNTCLHLPAIAYEAQVPFSLELFDELSKTTPHITNVRPGGEFFMEDLDYSGGIPGFQQRLIDMLEDNITVSGRTVKEIAKSAVIYDEDVIRPVSNPFHKQGGIAVLRGNVAEDGCVVKQAAVNDDMHVFTGKAICFDSEEESMEAIKSGKIEDGMVVVIRYEGPKGGPGMREMLAPTAEIMGRGLFHVALITDGRFSGGTRGPCIGHISPEAAEGGTIALIKDGDDIAINIPERSIQLNVGEEELEKRRSAWVKPKPKFTKGYLAKYATRVSSAAQGAIFKTEDFFS</sequence>
<comment type="similarity">
    <text evidence="2 15">Belongs to the IlvD/Edd family.</text>
</comment>
<dbReference type="InterPro" id="IPR004404">
    <property type="entry name" value="DihydroxyA_deHydtase"/>
</dbReference>
<dbReference type="RefSeq" id="WP_013009757.1">
    <property type="nucleotide sequence ID" value="NC_013943.1"/>
</dbReference>
<dbReference type="Pfam" id="PF00920">
    <property type="entry name" value="ILVD_EDD_N"/>
    <property type="match status" value="1"/>
</dbReference>
<feature type="active site" description="Proton acceptor" evidence="15">
    <location>
        <position position="465"/>
    </location>
</feature>
<dbReference type="SUPFAM" id="SSF143975">
    <property type="entry name" value="IlvD/EDD N-terminal domain-like"/>
    <property type="match status" value="1"/>
</dbReference>
<dbReference type="NCBIfam" id="NF002068">
    <property type="entry name" value="PRK00911.1"/>
    <property type="match status" value="1"/>
</dbReference>
<feature type="domain" description="Dihydroxy-acid/6-phosphogluconate dehydratase N-terminal" evidence="16">
    <location>
        <begin position="31"/>
        <end position="345"/>
    </location>
</feature>
<dbReference type="Pfam" id="PF24877">
    <property type="entry name" value="ILV_EDD_C"/>
    <property type="match status" value="1"/>
</dbReference>
<feature type="binding site" evidence="15">
    <location>
        <position position="78"/>
    </location>
    <ligand>
        <name>Mg(2+)</name>
        <dbReference type="ChEBI" id="CHEBI:18420"/>
    </ligand>
</feature>
<dbReference type="HOGENOM" id="CLU_014271_4_2_0"/>
<dbReference type="GO" id="GO:0000287">
    <property type="term" value="F:magnesium ion binding"/>
    <property type="evidence" value="ECO:0007669"/>
    <property type="project" value="UniProtKB-UniRule"/>
</dbReference>
<dbReference type="InterPro" id="IPR020558">
    <property type="entry name" value="DiOHA_6PGluconate_deHydtase_CS"/>
</dbReference>
<evidence type="ECO:0000256" key="9">
    <source>
        <dbReference type="ARBA" id="ARBA00023239"/>
    </source>
</evidence>
<keyword evidence="4 15" id="KW-0001">2Fe-2S</keyword>
<dbReference type="PANTHER" id="PTHR43661">
    <property type="entry name" value="D-XYLONATE DEHYDRATASE"/>
    <property type="match status" value="1"/>
</dbReference>
<evidence type="ECO:0000259" key="16">
    <source>
        <dbReference type="Pfam" id="PF00920"/>
    </source>
</evidence>
<evidence type="ECO:0000256" key="1">
    <source>
        <dbReference type="ARBA" id="ARBA00001946"/>
    </source>
</evidence>
<comment type="subunit">
    <text evidence="15">Homodimer.</text>
</comment>
<dbReference type="FunFam" id="3.50.30.80:FF:000001">
    <property type="entry name" value="Dihydroxy-acid dehydratase"/>
    <property type="match status" value="1"/>
</dbReference>
<evidence type="ECO:0000313" key="18">
    <source>
        <dbReference type="EMBL" id="ADD67213.1"/>
    </source>
</evidence>
<dbReference type="HAMAP" id="MF_00012">
    <property type="entry name" value="IlvD"/>
    <property type="match status" value="1"/>
</dbReference>
<evidence type="ECO:0000313" key="19">
    <source>
        <dbReference type="Proteomes" id="UP000002012"/>
    </source>
</evidence>
<dbReference type="GO" id="GO:0005829">
    <property type="term" value="C:cytosol"/>
    <property type="evidence" value="ECO:0007669"/>
    <property type="project" value="TreeGrafter"/>
</dbReference>
<evidence type="ECO:0000256" key="2">
    <source>
        <dbReference type="ARBA" id="ARBA00006486"/>
    </source>
</evidence>
<dbReference type="UniPathway" id="UPA00049">
    <property type="reaction ID" value="UER00061"/>
</dbReference>
<dbReference type="PANTHER" id="PTHR43661:SF3">
    <property type="entry name" value="D-XYLONATE DEHYDRATASE YAGF-RELATED"/>
    <property type="match status" value="1"/>
</dbReference>
<dbReference type="InterPro" id="IPR042096">
    <property type="entry name" value="Dihydro-acid_dehy_C"/>
</dbReference>
<evidence type="ECO:0000256" key="8">
    <source>
        <dbReference type="ARBA" id="ARBA00023014"/>
    </source>
</evidence>